<dbReference type="Proteomes" id="UP000294335">
    <property type="component" value="Unassembled WGS sequence"/>
</dbReference>
<name>A0AAQ1PCJ8_9PSED</name>
<proteinExistence type="predicted"/>
<keyword evidence="2" id="KW-1185">Reference proteome</keyword>
<evidence type="ECO:0000313" key="2">
    <source>
        <dbReference type="Proteomes" id="UP000294335"/>
    </source>
</evidence>
<dbReference type="AlphaFoldDB" id="A0AAQ1PCJ8"/>
<evidence type="ECO:0000313" key="1">
    <source>
        <dbReference type="EMBL" id="SPO61777.1"/>
    </source>
</evidence>
<protein>
    <submittedName>
        <fullName evidence="1">Uncharacterized protein</fullName>
    </submittedName>
</protein>
<comment type="caution">
    <text evidence="1">The sequence shown here is derived from an EMBL/GenBank/DDBJ whole genome shotgun (WGS) entry which is preliminary data.</text>
</comment>
<gene>
    <name evidence="1" type="ORF">JV551A3_V1_1520050</name>
</gene>
<sequence>MRCRCGAAKWPSGSRTSTRAACSGPSSCPSNCKRQVPAAKPFTCRLLPAPLGQAALLPNDESPAANDAFARQAELFTIGSSPVAGQASTHRGSA</sequence>
<dbReference type="EMBL" id="OPYN01000152">
    <property type="protein sequence ID" value="SPO61777.1"/>
    <property type="molecule type" value="Genomic_DNA"/>
</dbReference>
<organism evidence="1 2">
    <name type="scientific">Pseudomonas inefficax</name>
    <dbReference type="NCBI Taxonomy" id="2078786"/>
    <lineage>
        <taxon>Bacteria</taxon>
        <taxon>Pseudomonadati</taxon>
        <taxon>Pseudomonadota</taxon>
        <taxon>Gammaproteobacteria</taxon>
        <taxon>Pseudomonadales</taxon>
        <taxon>Pseudomonadaceae</taxon>
        <taxon>Pseudomonas</taxon>
    </lineage>
</organism>
<reference evidence="1 2" key="1">
    <citation type="submission" date="2018-02" db="EMBL/GenBank/DDBJ databases">
        <authorList>
            <person name="Dubost A."/>
        </authorList>
    </citation>
    <scope>NUCLEOTIDE SEQUENCE [LARGE SCALE GENOMIC DNA]</scope>
    <source>
        <strain evidence="2">JV551A3</strain>
    </source>
</reference>
<accession>A0AAQ1PCJ8</accession>